<dbReference type="Pfam" id="PF01041">
    <property type="entry name" value="DegT_DnrJ_EryC1"/>
    <property type="match status" value="1"/>
</dbReference>
<dbReference type="FunFam" id="3.40.640.10:FF:000089">
    <property type="entry name" value="Aminotransferase, DegT/DnrJ/EryC1/StrS family"/>
    <property type="match status" value="1"/>
</dbReference>
<keyword evidence="4" id="KW-1185">Reference proteome</keyword>
<reference evidence="3 4" key="1">
    <citation type="journal article" date="2013" name="Nature">
        <title>Anaerobic oxidation of methane coupled to nitrate reduction in a novel archaeal lineage.</title>
        <authorList>
            <person name="Haroon M.F."/>
            <person name="Hu S."/>
            <person name="Shi Y."/>
            <person name="Imelfort M."/>
            <person name="Keller J."/>
            <person name="Hugenholtz P."/>
            <person name="Yuan Z."/>
            <person name="Tyson G.W."/>
        </authorList>
    </citation>
    <scope>NUCLEOTIDE SEQUENCE [LARGE SCALE GENOMIC DNA]</scope>
    <source>
        <strain evidence="3 4">ANME-2d</strain>
    </source>
</reference>
<dbReference type="Proteomes" id="UP000027153">
    <property type="component" value="Unassembled WGS sequence"/>
</dbReference>
<comment type="caution">
    <text evidence="3">The sequence shown here is derived from an EMBL/GenBank/DDBJ whole genome shotgun (WGS) entry which is preliminary data.</text>
</comment>
<dbReference type="Gene3D" id="3.40.640.10">
    <property type="entry name" value="Type I PLP-dependent aspartate aminotransferase-like (Major domain)"/>
    <property type="match status" value="1"/>
</dbReference>
<evidence type="ECO:0000256" key="1">
    <source>
        <dbReference type="ARBA" id="ARBA00022898"/>
    </source>
</evidence>
<dbReference type="PATRIC" id="fig|1392998.3.peg.841"/>
<dbReference type="InterPro" id="IPR015424">
    <property type="entry name" value="PyrdxlP-dep_Trfase"/>
</dbReference>
<keyword evidence="1 2" id="KW-0663">Pyridoxal phosphate</keyword>
<evidence type="ECO:0000256" key="2">
    <source>
        <dbReference type="RuleBase" id="RU004508"/>
    </source>
</evidence>
<dbReference type="InterPro" id="IPR015421">
    <property type="entry name" value="PyrdxlP-dep_Trfase_major"/>
</dbReference>
<dbReference type="SUPFAM" id="SSF53383">
    <property type="entry name" value="PLP-dependent transferases"/>
    <property type="match status" value="1"/>
</dbReference>
<sequence length="364" mass="39662">MIPIAKPFIGEEEIDAVTGALRSGNIAEGQKVKDFESAFAEYAGTSYAVAVSSGTAALHVALLAHNIGTGDEVITTPFTFVASSNSILFTGARPVFADIEENTYNIDPESIVEKITPKTKAIVPVHLYGQAADMRRILEIAQDNNLLVIEDACQAHGATYDNKMTGSFGTGAFSFYPTKNMTTGEGGMITTDDKSAAECARMIRSHGSKQRYFHEMLGYNLRMTDMAAALGLVQLRRLDGFNQTRINNAEYLSSRLNKIKGIKIPCISGHCRHVFHQYTVRLNSESILRDDAASLLSNRGIGTGIYYPLPIHKQPFYKQIGYNDSLPVSERAASEVISLPVHPSVSKSDLDTISEALREILSGC</sequence>
<comment type="similarity">
    <text evidence="2">Belongs to the DegT/DnrJ/EryC1 family.</text>
</comment>
<dbReference type="InterPro" id="IPR000653">
    <property type="entry name" value="DegT/StrS_aminotransferase"/>
</dbReference>
<organism evidence="3 4">
    <name type="scientific">Candidatus Methanoperedens nitratireducens</name>
    <dbReference type="NCBI Taxonomy" id="1392998"/>
    <lineage>
        <taxon>Archaea</taxon>
        <taxon>Methanobacteriati</taxon>
        <taxon>Methanobacteriota</taxon>
        <taxon>Stenosarchaea group</taxon>
        <taxon>Methanomicrobia</taxon>
        <taxon>Methanosarcinales</taxon>
        <taxon>ANME-2 cluster</taxon>
        <taxon>Candidatus Methanoperedentaceae</taxon>
        <taxon>Candidatus Methanoperedens</taxon>
    </lineage>
</organism>
<dbReference type="RefSeq" id="WP_048089842.1">
    <property type="nucleotide sequence ID" value="NZ_JMIY01000002.1"/>
</dbReference>
<dbReference type="EMBL" id="JMIY01000002">
    <property type="protein sequence ID" value="KCZ72825.1"/>
    <property type="molecule type" value="Genomic_DNA"/>
</dbReference>
<name>A0A062VC04_9EURY</name>
<dbReference type="PIRSF" id="PIRSF000390">
    <property type="entry name" value="PLP_StrS"/>
    <property type="match status" value="1"/>
</dbReference>
<dbReference type="GO" id="GO:0008483">
    <property type="term" value="F:transaminase activity"/>
    <property type="evidence" value="ECO:0007669"/>
    <property type="project" value="TreeGrafter"/>
</dbReference>
<dbReference type="GO" id="GO:0030170">
    <property type="term" value="F:pyridoxal phosphate binding"/>
    <property type="evidence" value="ECO:0007669"/>
    <property type="project" value="UniProtKB-ARBA"/>
</dbReference>
<evidence type="ECO:0000313" key="3">
    <source>
        <dbReference type="EMBL" id="KCZ72825.1"/>
    </source>
</evidence>
<dbReference type="CDD" id="cd00616">
    <property type="entry name" value="AHBA_syn"/>
    <property type="match status" value="1"/>
</dbReference>
<dbReference type="OrthoDB" id="10355at2157"/>
<dbReference type="AlphaFoldDB" id="A0A062VC04"/>
<dbReference type="Gene3D" id="3.90.1150.10">
    <property type="entry name" value="Aspartate Aminotransferase, domain 1"/>
    <property type="match status" value="1"/>
</dbReference>
<gene>
    <name evidence="3" type="ORF">ANME2D_01260</name>
</gene>
<dbReference type="GO" id="GO:0000271">
    <property type="term" value="P:polysaccharide biosynthetic process"/>
    <property type="evidence" value="ECO:0007669"/>
    <property type="project" value="TreeGrafter"/>
</dbReference>
<dbReference type="PANTHER" id="PTHR30244">
    <property type="entry name" value="TRANSAMINASE"/>
    <property type="match status" value="1"/>
</dbReference>
<evidence type="ECO:0000313" key="4">
    <source>
        <dbReference type="Proteomes" id="UP000027153"/>
    </source>
</evidence>
<protein>
    <submittedName>
        <fullName evidence="3">Putative PLP-dependent enzyme possibly involved in cell wall biogenesis</fullName>
    </submittedName>
</protein>
<dbReference type="PANTHER" id="PTHR30244:SF34">
    <property type="entry name" value="DTDP-4-AMINO-4,6-DIDEOXYGALACTOSE TRANSAMINASE"/>
    <property type="match status" value="1"/>
</dbReference>
<dbReference type="InterPro" id="IPR015422">
    <property type="entry name" value="PyrdxlP-dep_Trfase_small"/>
</dbReference>
<accession>A0A062VC04</accession>
<proteinExistence type="inferred from homology"/>